<feature type="domain" description="Carboxymuconolactone decarboxylase-like" evidence="1">
    <location>
        <begin position="23"/>
        <end position="97"/>
    </location>
</feature>
<dbReference type="AlphaFoldDB" id="A0A4V6WEG3"/>
<reference evidence="2 3" key="1">
    <citation type="submission" date="2019-04" db="EMBL/GenBank/DDBJ databases">
        <title>Cohnella sp. nov., isolated from soil.</title>
        <authorList>
            <person name="Kim W."/>
        </authorList>
    </citation>
    <scope>NUCLEOTIDE SEQUENCE [LARGE SCALE GENOMIC DNA]</scope>
    <source>
        <strain evidence="2 3">CAU 1483</strain>
    </source>
</reference>
<dbReference type="InterPro" id="IPR004675">
    <property type="entry name" value="AhpD_core"/>
</dbReference>
<dbReference type="InterPro" id="IPR029032">
    <property type="entry name" value="AhpD-like"/>
</dbReference>
<gene>
    <name evidence="2" type="ORF">E5161_13150</name>
</gene>
<name>A0A4V6WEG3_9BACL</name>
<dbReference type="OrthoDB" id="1683318at2"/>
<evidence type="ECO:0000259" key="1">
    <source>
        <dbReference type="Pfam" id="PF02627"/>
    </source>
</evidence>
<dbReference type="Proteomes" id="UP000309673">
    <property type="component" value="Unassembled WGS sequence"/>
</dbReference>
<dbReference type="NCBIfam" id="TIGR00778">
    <property type="entry name" value="ahpD_dom"/>
    <property type="match status" value="1"/>
</dbReference>
<dbReference type="Pfam" id="PF02627">
    <property type="entry name" value="CMD"/>
    <property type="match status" value="1"/>
</dbReference>
<sequence>MSLMEQKVRNYKEEVAGLAQSIPDVAEAYHRFTGECFAPGELDERTKQLIALGVSLYANNEICSFYHVQEARSKGASDRQIMEAAAVAAAAAGGHVLSQGVTRVQGALQVGRYDGPPLQMYDTAVRMDGASGMQDYLRQDTEFAEEWEPGQDLPGGISMSPSY</sequence>
<evidence type="ECO:0000313" key="3">
    <source>
        <dbReference type="Proteomes" id="UP000309673"/>
    </source>
</evidence>
<keyword evidence="3" id="KW-1185">Reference proteome</keyword>
<dbReference type="InterPro" id="IPR003779">
    <property type="entry name" value="CMD-like"/>
</dbReference>
<dbReference type="PANTHER" id="PTHR33930">
    <property type="entry name" value="ALKYL HYDROPEROXIDE REDUCTASE AHPD"/>
    <property type="match status" value="1"/>
</dbReference>
<dbReference type="GO" id="GO:0051920">
    <property type="term" value="F:peroxiredoxin activity"/>
    <property type="evidence" value="ECO:0007669"/>
    <property type="project" value="InterPro"/>
</dbReference>
<dbReference type="SUPFAM" id="SSF69118">
    <property type="entry name" value="AhpD-like"/>
    <property type="match status" value="1"/>
</dbReference>
<dbReference type="EMBL" id="SUPK01000006">
    <property type="protein sequence ID" value="TJY41359.1"/>
    <property type="molecule type" value="Genomic_DNA"/>
</dbReference>
<proteinExistence type="predicted"/>
<organism evidence="2 3">
    <name type="scientific">Cohnella pontilimi</name>
    <dbReference type="NCBI Taxonomy" id="2564100"/>
    <lineage>
        <taxon>Bacteria</taxon>
        <taxon>Bacillati</taxon>
        <taxon>Bacillota</taxon>
        <taxon>Bacilli</taxon>
        <taxon>Bacillales</taxon>
        <taxon>Paenibacillaceae</taxon>
        <taxon>Cohnella</taxon>
    </lineage>
</organism>
<protein>
    <submittedName>
        <fullName evidence="2">Carboxymuconolactone decarboxylase family protein</fullName>
    </submittedName>
</protein>
<dbReference type="PANTHER" id="PTHR33930:SF2">
    <property type="entry name" value="BLR3452 PROTEIN"/>
    <property type="match status" value="1"/>
</dbReference>
<comment type="caution">
    <text evidence="2">The sequence shown here is derived from an EMBL/GenBank/DDBJ whole genome shotgun (WGS) entry which is preliminary data.</text>
</comment>
<evidence type="ECO:0000313" key="2">
    <source>
        <dbReference type="EMBL" id="TJY41359.1"/>
    </source>
</evidence>
<dbReference type="Gene3D" id="1.20.1290.10">
    <property type="entry name" value="AhpD-like"/>
    <property type="match status" value="1"/>
</dbReference>
<accession>A0A4V6WEG3</accession>